<feature type="compositionally biased region" description="Basic and acidic residues" evidence="1">
    <location>
        <begin position="231"/>
        <end position="240"/>
    </location>
</feature>
<evidence type="ECO:0000256" key="1">
    <source>
        <dbReference type="SAM" id="MobiDB-lite"/>
    </source>
</evidence>
<sequence length="314" mass="33675">MSSPKPIPTRRGTLFGLRRKSSVASLSPSIPVVSPPTEAPVMGEPSSSTLPTPEPSTSNDATSINSKTQSPKPKRKFTSLIPTRTSTDGPSSESGVLSDAGSDHSINLHPKSSSRSASFLRRLSSSSSGKKHALQIEELQQAKTALEAQVDVLTTEKVAQAESQRLSLEDTRTKEEWDEERRKIIDEAAAQLVAKEVDVKSLNNTIEELKEELERQRSLRSPPKSTPPPTLEKEGLEKQLLEAQTSLDAKDRALKELESHSSGLKDQLASAEAGGAKVEGGEGRAGDREGQEAGGGDANAYEAHWRVVLSLGVV</sequence>
<dbReference type="AlphaFoldDB" id="A0A4Y7TWM6"/>
<accession>A0A4Y7TWM6</accession>
<evidence type="ECO:0000313" key="2">
    <source>
        <dbReference type="EMBL" id="TEB37969.1"/>
    </source>
</evidence>
<dbReference type="Proteomes" id="UP000298030">
    <property type="component" value="Unassembled WGS sequence"/>
</dbReference>
<name>A0A4Y7TWM6_COPMI</name>
<dbReference type="EMBL" id="QPFP01000003">
    <property type="protein sequence ID" value="TEB37969.1"/>
    <property type="molecule type" value="Genomic_DNA"/>
</dbReference>
<feature type="compositionally biased region" description="Basic and acidic residues" evidence="1">
    <location>
        <begin position="248"/>
        <end position="259"/>
    </location>
</feature>
<feature type="region of interest" description="Disordered" evidence="1">
    <location>
        <begin position="1"/>
        <end position="132"/>
    </location>
</feature>
<feature type="compositionally biased region" description="Polar residues" evidence="1">
    <location>
        <begin position="80"/>
        <end position="95"/>
    </location>
</feature>
<feature type="compositionally biased region" description="Basic and acidic residues" evidence="1">
    <location>
        <begin position="279"/>
        <end position="291"/>
    </location>
</feature>
<organism evidence="2 3">
    <name type="scientific">Coprinellus micaceus</name>
    <name type="common">Glistening ink-cap mushroom</name>
    <name type="synonym">Coprinus micaceus</name>
    <dbReference type="NCBI Taxonomy" id="71717"/>
    <lineage>
        <taxon>Eukaryota</taxon>
        <taxon>Fungi</taxon>
        <taxon>Dikarya</taxon>
        <taxon>Basidiomycota</taxon>
        <taxon>Agaricomycotina</taxon>
        <taxon>Agaricomycetes</taxon>
        <taxon>Agaricomycetidae</taxon>
        <taxon>Agaricales</taxon>
        <taxon>Agaricineae</taxon>
        <taxon>Psathyrellaceae</taxon>
        <taxon>Coprinellus</taxon>
    </lineage>
</organism>
<protein>
    <submittedName>
        <fullName evidence="2">Uncharacterized protein</fullName>
    </submittedName>
</protein>
<feature type="region of interest" description="Disordered" evidence="1">
    <location>
        <begin position="211"/>
        <end position="301"/>
    </location>
</feature>
<feature type="compositionally biased region" description="Basic and acidic residues" evidence="1">
    <location>
        <begin position="167"/>
        <end position="178"/>
    </location>
</feature>
<feature type="compositionally biased region" description="Low complexity" evidence="1">
    <location>
        <begin position="22"/>
        <end position="32"/>
    </location>
</feature>
<feature type="compositionally biased region" description="Polar residues" evidence="1">
    <location>
        <begin position="59"/>
        <end position="71"/>
    </location>
</feature>
<evidence type="ECO:0000313" key="3">
    <source>
        <dbReference type="Proteomes" id="UP000298030"/>
    </source>
</evidence>
<keyword evidence="3" id="KW-1185">Reference proteome</keyword>
<feature type="compositionally biased region" description="Low complexity" evidence="1">
    <location>
        <begin position="44"/>
        <end position="58"/>
    </location>
</feature>
<feature type="region of interest" description="Disordered" evidence="1">
    <location>
        <begin position="158"/>
        <end position="178"/>
    </location>
</feature>
<proteinExistence type="predicted"/>
<reference evidence="2 3" key="1">
    <citation type="journal article" date="2019" name="Nat. Ecol. Evol.">
        <title>Megaphylogeny resolves global patterns of mushroom evolution.</title>
        <authorList>
            <person name="Varga T."/>
            <person name="Krizsan K."/>
            <person name="Foldi C."/>
            <person name="Dima B."/>
            <person name="Sanchez-Garcia M."/>
            <person name="Sanchez-Ramirez S."/>
            <person name="Szollosi G.J."/>
            <person name="Szarkandi J.G."/>
            <person name="Papp V."/>
            <person name="Albert L."/>
            <person name="Andreopoulos W."/>
            <person name="Angelini C."/>
            <person name="Antonin V."/>
            <person name="Barry K.W."/>
            <person name="Bougher N.L."/>
            <person name="Buchanan P."/>
            <person name="Buyck B."/>
            <person name="Bense V."/>
            <person name="Catcheside P."/>
            <person name="Chovatia M."/>
            <person name="Cooper J."/>
            <person name="Damon W."/>
            <person name="Desjardin D."/>
            <person name="Finy P."/>
            <person name="Geml J."/>
            <person name="Haridas S."/>
            <person name="Hughes K."/>
            <person name="Justo A."/>
            <person name="Karasinski D."/>
            <person name="Kautmanova I."/>
            <person name="Kiss B."/>
            <person name="Kocsube S."/>
            <person name="Kotiranta H."/>
            <person name="LaButti K.M."/>
            <person name="Lechner B.E."/>
            <person name="Liimatainen K."/>
            <person name="Lipzen A."/>
            <person name="Lukacs Z."/>
            <person name="Mihaltcheva S."/>
            <person name="Morgado L.N."/>
            <person name="Niskanen T."/>
            <person name="Noordeloos M.E."/>
            <person name="Ohm R.A."/>
            <person name="Ortiz-Santana B."/>
            <person name="Ovrebo C."/>
            <person name="Racz N."/>
            <person name="Riley R."/>
            <person name="Savchenko A."/>
            <person name="Shiryaev A."/>
            <person name="Soop K."/>
            <person name="Spirin V."/>
            <person name="Szebenyi C."/>
            <person name="Tomsovsky M."/>
            <person name="Tulloss R.E."/>
            <person name="Uehling J."/>
            <person name="Grigoriev I.V."/>
            <person name="Vagvolgyi C."/>
            <person name="Papp T."/>
            <person name="Martin F.M."/>
            <person name="Miettinen O."/>
            <person name="Hibbett D.S."/>
            <person name="Nagy L.G."/>
        </authorList>
    </citation>
    <scope>NUCLEOTIDE SEQUENCE [LARGE SCALE GENOMIC DNA]</scope>
    <source>
        <strain evidence="2 3">FP101781</strain>
    </source>
</reference>
<comment type="caution">
    <text evidence="2">The sequence shown here is derived from an EMBL/GenBank/DDBJ whole genome shotgun (WGS) entry which is preliminary data.</text>
</comment>
<gene>
    <name evidence="2" type="ORF">FA13DRAFT_1705037</name>
</gene>
<feature type="compositionally biased region" description="Low complexity" evidence="1">
    <location>
        <begin position="113"/>
        <end position="128"/>
    </location>
</feature>